<feature type="domain" description="HTH lacI-type" evidence="4">
    <location>
        <begin position="5"/>
        <end position="59"/>
    </location>
</feature>
<evidence type="ECO:0000256" key="2">
    <source>
        <dbReference type="ARBA" id="ARBA00023125"/>
    </source>
</evidence>
<comment type="caution">
    <text evidence="5">The sequence shown here is derived from an EMBL/GenBank/DDBJ whole genome shotgun (WGS) entry which is preliminary data.</text>
</comment>
<dbReference type="PROSITE" id="PS50932">
    <property type="entry name" value="HTH_LACI_2"/>
    <property type="match status" value="1"/>
</dbReference>
<dbReference type="Proteomes" id="UP000018733">
    <property type="component" value="Unassembled WGS sequence"/>
</dbReference>
<dbReference type="InterPro" id="IPR010982">
    <property type="entry name" value="Lambda_DNA-bd_dom_sf"/>
</dbReference>
<evidence type="ECO:0000256" key="3">
    <source>
        <dbReference type="ARBA" id="ARBA00023163"/>
    </source>
</evidence>
<dbReference type="CDD" id="cd06278">
    <property type="entry name" value="PBP1_LacI-like"/>
    <property type="match status" value="1"/>
</dbReference>
<evidence type="ECO:0000256" key="1">
    <source>
        <dbReference type="ARBA" id="ARBA00023015"/>
    </source>
</evidence>
<proteinExistence type="predicted"/>
<dbReference type="InterPro" id="IPR000843">
    <property type="entry name" value="HTH_LacI"/>
</dbReference>
<dbReference type="SUPFAM" id="SSF47413">
    <property type="entry name" value="lambda repressor-like DNA-binding domains"/>
    <property type="match status" value="1"/>
</dbReference>
<dbReference type="Pfam" id="PF13377">
    <property type="entry name" value="Peripla_BP_3"/>
    <property type="match status" value="1"/>
</dbReference>
<evidence type="ECO:0000259" key="4">
    <source>
        <dbReference type="PROSITE" id="PS50932"/>
    </source>
</evidence>
<evidence type="ECO:0000313" key="6">
    <source>
        <dbReference type="Proteomes" id="UP000018733"/>
    </source>
</evidence>
<dbReference type="GO" id="GO:0003700">
    <property type="term" value="F:DNA-binding transcription factor activity"/>
    <property type="evidence" value="ECO:0007669"/>
    <property type="project" value="TreeGrafter"/>
</dbReference>
<dbReference type="Gene3D" id="3.40.50.2300">
    <property type="match status" value="2"/>
</dbReference>
<dbReference type="GO" id="GO:0000976">
    <property type="term" value="F:transcription cis-regulatory region binding"/>
    <property type="evidence" value="ECO:0007669"/>
    <property type="project" value="TreeGrafter"/>
</dbReference>
<reference evidence="5 6" key="1">
    <citation type="journal article" date="2014" name="Genome Announc.">
        <title>Draft Genome Sequence of Advenella kashmirensis Strain W13003, a Polycyclic Aromatic Hydrocarbon-Degrading Bacterium.</title>
        <authorList>
            <person name="Wang X."/>
            <person name="Jin D."/>
            <person name="Zhou L."/>
            <person name="Wu L."/>
            <person name="An W."/>
            <person name="Zhao L."/>
        </authorList>
    </citation>
    <scope>NUCLEOTIDE SEQUENCE [LARGE SCALE GENOMIC DNA]</scope>
    <source>
        <strain evidence="5 6">W13003</strain>
    </source>
</reference>
<keyword evidence="6" id="KW-1185">Reference proteome</keyword>
<dbReference type="PATRIC" id="fig|1424334.3.peg.542"/>
<dbReference type="OrthoDB" id="8770794at2"/>
<dbReference type="InterPro" id="IPR028082">
    <property type="entry name" value="Peripla_BP_I"/>
</dbReference>
<keyword evidence="3" id="KW-0804">Transcription</keyword>
<dbReference type="RefSeq" id="WP_024003608.1">
    <property type="nucleotide sequence ID" value="NZ_KI650979.1"/>
</dbReference>
<evidence type="ECO:0000313" key="5">
    <source>
        <dbReference type="EMBL" id="ETF04098.1"/>
    </source>
</evidence>
<accession>V8QXM2</accession>
<keyword evidence="2" id="KW-0238">DNA-binding</keyword>
<dbReference type="PANTHER" id="PTHR30146">
    <property type="entry name" value="LACI-RELATED TRANSCRIPTIONAL REPRESSOR"/>
    <property type="match status" value="1"/>
</dbReference>
<dbReference type="STRING" id="1424334.W822_02700"/>
<keyword evidence="1" id="KW-0805">Transcription regulation</keyword>
<name>V8QXM2_9BURK</name>
<dbReference type="PANTHER" id="PTHR30146:SF120">
    <property type="entry name" value="ALANINE RACEMASE"/>
    <property type="match status" value="1"/>
</dbReference>
<dbReference type="CDD" id="cd01392">
    <property type="entry name" value="HTH_LacI"/>
    <property type="match status" value="1"/>
</dbReference>
<sequence length="342" mass="37657">MKKNLTSQDIARLAGVSQSTVSRVIREHPSIKEKTREHVLRVIREYGYTPSAAARQMKTNRSGAIAVVVANLTNPLYPSLLHFLVNELASQGLRTTVWEMSTELDDITAKAIAESEVDGVIFATAVASSRLQHQKIAARKPVVFINRSLTGPEFDVVVSDNHAGGRTVADYFLAGKRRRIGLLTGASEASTILDREKGFMSRLKDVTGNTTCTRSPLQFDIFTYENGYQAMRELLNADPGLDAVFCTNDIVAIGALDGARAEGRRVPEELWIVGYDDIPMAGWDVIGLTTMRQPLPAMASKAVERLLARIERSDLPAETVTLPNQLIIRNTTKQIGPRRGKR</sequence>
<dbReference type="HOGENOM" id="CLU_037628_6_1_4"/>
<dbReference type="Pfam" id="PF00356">
    <property type="entry name" value="LacI"/>
    <property type="match status" value="1"/>
</dbReference>
<dbReference type="SMART" id="SM00354">
    <property type="entry name" value="HTH_LACI"/>
    <property type="match status" value="1"/>
</dbReference>
<dbReference type="Gene3D" id="1.10.260.40">
    <property type="entry name" value="lambda repressor-like DNA-binding domains"/>
    <property type="match status" value="1"/>
</dbReference>
<dbReference type="EMBL" id="AYXT01000001">
    <property type="protein sequence ID" value="ETF04098.1"/>
    <property type="molecule type" value="Genomic_DNA"/>
</dbReference>
<dbReference type="eggNOG" id="COG1609">
    <property type="taxonomic scope" value="Bacteria"/>
</dbReference>
<organism evidence="5 6">
    <name type="scientific">Advenella kashmirensis W13003</name>
    <dbReference type="NCBI Taxonomy" id="1424334"/>
    <lineage>
        <taxon>Bacteria</taxon>
        <taxon>Pseudomonadati</taxon>
        <taxon>Pseudomonadota</taxon>
        <taxon>Betaproteobacteria</taxon>
        <taxon>Burkholderiales</taxon>
        <taxon>Alcaligenaceae</taxon>
    </lineage>
</organism>
<dbReference type="AlphaFoldDB" id="V8QXM2"/>
<gene>
    <name evidence="5" type="ORF">W822_02700</name>
</gene>
<dbReference type="InterPro" id="IPR046335">
    <property type="entry name" value="LacI/GalR-like_sensor"/>
</dbReference>
<dbReference type="SUPFAM" id="SSF53822">
    <property type="entry name" value="Periplasmic binding protein-like I"/>
    <property type="match status" value="1"/>
</dbReference>
<protein>
    <submittedName>
        <fullName evidence="5">LacI family transcription regulator</fullName>
    </submittedName>
</protein>